<dbReference type="GO" id="GO:0032259">
    <property type="term" value="P:methylation"/>
    <property type="evidence" value="ECO:0007669"/>
    <property type="project" value="UniProtKB-KW"/>
</dbReference>
<evidence type="ECO:0000256" key="1">
    <source>
        <dbReference type="ARBA" id="ARBA00007228"/>
    </source>
</evidence>
<reference evidence="5" key="1">
    <citation type="submission" date="2021-03" db="EMBL/GenBank/DDBJ databases">
        <authorList>
            <person name="Sun Q."/>
        </authorList>
    </citation>
    <scope>NUCLEOTIDE SEQUENCE</scope>
    <source>
        <strain evidence="5">CCM 8862</strain>
    </source>
</reference>
<dbReference type="Proteomes" id="UP000664332">
    <property type="component" value="Unassembled WGS sequence"/>
</dbReference>
<dbReference type="InterPro" id="IPR029026">
    <property type="entry name" value="tRNA_m1G_MTases_N"/>
</dbReference>
<dbReference type="SUPFAM" id="SSF55315">
    <property type="entry name" value="L30e-like"/>
    <property type="match status" value="1"/>
</dbReference>
<dbReference type="CDD" id="cd18095">
    <property type="entry name" value="SpoU-like_rRNA-MTase"/>
    <property type="match status" value="1"/>
</dbReference>
<dbReference type="RefSeq" id="WP_207279043.1">
    <property type="nucleotide sequence ID" value="NZ_JAFLEQ010000015.1"/>
</dbReference>
<dbReference type="InterPro" id="IPR029028">
    <property type="entry name" value="Alpha/beta_knot_MTases"/>
</dbReference>
<evidence type="ECO:0000256" key="2">
    <source>
        <dbReference type="ARBA" id="ARBA00022603"/>
    </source>
</evidence>
<dbReference type="SMART" id="SM00967">
    <property type="entry name" value="SpoU_sub_bind"/>
    <property type="match status" value="1"/>
</dbReference>
<dbReference type="PANTHER" id="PTHR43191">
    <property type="entry name" value="RRNA METHYLTRANSFERASE 3"/>
    <property type="match status" value="1"/>
</dbReference>
<dbReference type="GO" id="GO:0005737">
    <property type="term" value="C:cytoplasm"/>
    <property type="evidence" value="ECO:0007669"/>
    <property type="project" value="UniProtKB-ARBA"/>
</dbReference>
<dbReference type="EMBL" id="JAFLEQ010000015">
    <property type="protein sequence ID" value="MBN9644553.1"/>
    <property type="molecule type" value="Genomic_DNA"/>
</dbReference>
<evidence type="ECO:0000259" key="4">
    <source>
        <dbReference type="SMART" id="SM00967"/>
    </source>
</evidence>
<dbReference type="Gene3D" id="3.40.1280.10">
    <property type="match status" value="1"/>
</dbReference>
<protein>
    <submittedName>
        <fullName evidence="5">RNA methyltransferase</fullName>
    </submittedName>
</protein>
<dbReference type="PANTHER" id="PTHR43191:SF2">
    <property type="entry name" value="RRNA METHYLTRANSFERASE 3, MITOCHONDRIAL"/>
    <property type="match status" value="1"/>
</dbReference>
<keyword evidence="6" id="KW-1185">Reference proteome</keyword>
<dbReference type="GO" id="GO:0003723">
    <property type="term" value="F:RNA binding"/>
    <property type="evidence" value="ECO:0007669"/>
    <property type="project" value="InterPro"/>
</dbReference>
<dbReference type="InterPro" id="IPR053888">
    <property type="entry name" value="MRM3-like_sub_bind"/>
</dbReference>
<keyword evidence="3" id="KW-0808">Transferase</keyword>
<dbReference type="InterPro" id="IPR001537">
    <property type="entry name" value="SpoU_MeTrfase"/>
</dbReference>
<accession>A0A939E2G3</accession>
<organism evidence="5 6">
    <name type="scientific">Corynebacterium mendelii</name>
    <dbReference type="NCBI Taxonomy" id="2765362"/>
    <lineage>
        <taxon>Bacteria</taxon>
        <taxon>Bacillati</taxon>
        <taxon>Actinomycetota</taxon>
        <taxon>Actinomycetes</taxon>
        <taxon>Mycobacteriales</taxon>
        <taxon>Corynebacteriaceae</taxon>
        <taxon>Corynebacterium</taxon>
    </lineage>
</organism>
<dbReference type="Pfam" id="PF00588">
    <property type="entry name" value="SpoU_methylase"/>
    <property type="match status" value="1"/>
</dbReference>
<dbReference type="GO" id="GO:0006396">
    <property type="term" value="P:RNA processing"/>
    <property type="evidence" value="ECO:0007669"/>
    <property type="project" value="InterPro"/>
</dbReference>
<dbReference type="AlphaFoldDB" id="A0A939E2G3"/>
<comment type="caution">
    <text evidence="5">The sequence shown here is derived from an EMBL/GenBank/DDBJ whole genome shotgun (WGS) entry which is preliminary data.</text>
</comment>
<keyword evidence="2 5" id="KW-0489">Methyltransferase</keyword>
<dbReference type="InterPro" id="IPR029064">
    <property type="entry name" value="Ribosomal_eL30-like_sf"/>
</dbReference>
<evidence type="ECO:0000256" key="3">
    <source>
        <dbReference type="ARBA" id="ARBA00022679"/>
    </source>
</evidence>
<name>A0A939E2G3_9CORY</name>
<dbReference type="InterPro" id="IPR051259">
    <property type="entry name" value="rRNA_Methyltransferase"/>
</dbReference>
<dbReference type="Pfam" id="PF22435">
    <property type="entry name" value="MRM3-like_sub_bind"/>
    <property type="match status" value="1"/>
</dbReference>
<evidence type="ECO:0000313" key="6">
    <source>
        <dbReference type="Proteomes" id="UP000664332"/>
    </source>
</evidence>
<sequence>MNPDEKQLFTERTRSVVNAAKLLSSSGRKKAGRFLVEGPNLVEAAVAAGKATDIFTTVEADDRYAGITNPARSGGVYVHLINDRAAAHLSDTVTTTGLFAVCEPVVVPLDQALGDSPREVVVAVSTTEPGNTGTLLRLAAGLGADCVVLAGQCADPQSGKAARASAGSLFTVPVARVDDVDRVLAEVKKRSLTVVATALDCDTSLGDHRADELLAGPVAWLFGNEAHGLDPRVLEQSDVRMNIPITGKAESLNVAAAAAICLWETARVRGRQ</sequence>
<evidence type="ECO:0000313" key="5">
    <source>
        <dbReference type="EMBL" id="MBN9644553.1"/>
    </source>
</evidence>
<gene>
    <name evidence="5" type="ORF">JZY06_08015</name>
</gene>
<comment type="similarity">
    <text evidence="1">Belongs to the class IV-like SAM-binding methyltransferase superfamily. RNA methyltransferase TrmH family.</text>
</comment>
<dbReference type="Gene3D" id="3.30.1330.30">
    <property type="match status" value="1"/>
</dbReference>
<dbReference type="GO" id="GO:0008173">
    <property type="term" value="F:RNA methyltransferase activity"/>
    <property type="evidence" value="ECO:0007669"/>
    <property type="project" value="InterPro"/>
</dbReference>
<dbReference type="SUPFAM" id="SSF75217">
    <property type="entry name" value="alpha/beta knot"/>
    <property type="match status" value="1"/>
</dbReference>
<feature type="domain" description="RNA 2-O ribose methyltransferase substrate binding" evidence="4">
    <location>
        <begin position="35"/>
        <end position="108"/>
    </location>
</feature>
<proteinExistence type="inferred from homology"/>
<dbReference type="InterPro" id="IPR013123">
    <property type="entry name" value="SpoU_subst-bd"/>
</dbReference>